<dbReference type="EMBL" id="ML119813">
    <property type="protein sequence ID" value="RPA73670.1"/>
    <property type="molecule type" value="Genomic_DNA"/>
</dbReference>
<sequence>MGKRSTSPNSQAPLLARRYERLKARQNVFACRVATFNERLKDTHQTLQGSDIVKQNKAKVKPLRAMRAPSYITIANLTIDAINAEERKLELKQGVFAIWRRERLLHEIMSELFILVNTEPHPNGSALAYEFIDRLMKALRDAFVFVAREEIYQGLIPDTIGDQLDLLQEISDCRVDFICF</sequence>
<keyword evidence="2" id="KW-1185">Reference proteome</keyword>
<gene>
    <name evidence="1" type="ORF">BJ508DRAFT_313539</name>
</gene>
<reference evidence="1 2" key="1">
    <citation type="journal article" date="2018" name="Nat. Ecol. Evol.">
        <title>Pezizomycetes genomes reveal the molecular basis of ectomycorrhizal truffle lifestyle.</title>
        <authorList>
            <person name="Murat C."/>
            <person name="Payen T."/>
            <person name="Noel B."/>
            <person name="Kuo A."/>
            <person name="Morin E."/>
            <person name="Chen J."/>
            <person name="Kohler A."/>
            <person name="Krizsan K."/>
            <person name="Balestrini R."/>
            <person name="Da Silva C."/>
            <person name="Montanini B."/>
            <person name="Hainaut M."/>
            <person name="Levati E."/>
            <person name="Barry K.W."/>
            <person name="Belfiori B."/>
            <person name="Cichocki N."/>
            <person name="Clum A."/>
            <person name="Dockter R.B."/>
            <person name="Fauchery L."/>
            <person name="Guy J."/>
            <person name="Iotti M."/>
            <person name="Le Tacon F."/>
            <person name="Lindquist E.A."/>
            <person name="Lipzen A."/>
            <person name="Malagnac F."/>
            <person name="Mello A."/>
            <person name="Molinier V."/>
            <person name="Miyauchi S."/>
            <person name="Poulain J."/>
            <person name="Riccioni C."/>
            <person name="Rubini A."/>
            <person name="Sitrit Y."/>
            <person name="Splivallo R."/>
            <person name="Traeger S."/>
            <person name="Wang M."/>
            <person name="Zifcakova L."/>
            <person name="Wipf D."/>
            <person name="Zambonelli A."/>
            <person name="Paolocci F."/>
            <person name="Nowrousian M."/>
            <person name="Ottonello S."/>
            <person name="Baldrian P."/>
            <person name="Spatafora J.W."/>
            <person name="Henrissat B."/>
            <person name="Nagy L.G."/>
            <person name="Aury J.M."/>
            <person name="Wincker P."/>
            <person name="Grigoriev I.V."/>
            <person name="Bonfante P."/>
            <person name="Martin F.M."/>
        </authorList>
    </citation>
    <scope>NUCLEOTIDE SEQUENCE [LARGE SCALE GENOMIC DNA]</scope>
    <source>
        <strain evidence="1 2">RN42</strain>
    </source>
</reference>
<evidence type="ECO:0000313" key="2">
    <source>
        <dbReference type="Proteomes" id="UP000275078"/>
    </source>
</evidence>
<protein>
    <submittedName>
        <fullName evidence="1">Uncharacterized protein</fullName>
    </submittedName>
</protein>
<name>A0A3N4HPD1_ASCIM</name>
<proteinExistence type="predicted"/>
<evidence type="ECO:0000313" key="1">
    <source>
        <dbReference type="EMBL" id="RPA73670.1"/>
    </source>
</evidence>
<accession>A0A3N4HPD1</accession>
<dbReference type="AlphaFoldDB" id="A0A3N4HPD1"/>
<organism evidence="1 2">
    <name type="scientific">Ascobolus immersus RN42</name>
    <dbReference type="NCBI Taxonomy" id="1160509"/>
    <lineage>
        <taxon>Eukaryota</taxon>
        <taxon>Fungi</taxon>
        <taxon>Dikarya</taxon>
        <taxon>Ascomycota</taxon>
        <taxon>Pezizomycotina</taxon>
        <taxon>Pezizomycetes</taxon>
        <taxon>Pezizales</taxon>
        <taxon>Ascobolaceae</taxon>
        <taxon>Ascobolus</taxon>
    </lineage>
</organism>
<dbReference type="Proteomes" id="UP000275078">
    <property type="component" value="Unassembled WGS sequence"/>
</dbReference>